<evidence type="ECO:0000256" key="2">
    <source>
        <dbReference type="ARBA" id="ARBA00022529"/>
    </source>
</evidence>
<evidence type="ECO:0000256" key="5">
    <source>
        <dbReference type="ARBA" id="ARBA00023157"/>
    </source>
</evidence>
<proteinExistence type="inferred from homology"/>
<organism evidence="7 8">
    <name type="scientific">Dillenia turbinata</name>
    <dbReference type="NCBI Taxonomy" id="194707"/>
    <lineage>
        <taxon>Eukaryota</taxon>
        <taxon>Viridiplantae</taxon>
        <taxon>Streptophyta</taxon>
        <taxon>Embryophyta</taxon>
        <taxon>Tracheophyta</taxon>
        <taxon>Spermatophyta</taxon>
        <taxon>Magnoliopsida</taxon>
        <taxon>eudicotyledons</taxon>
        <taxon>Gunneridae</taxon>
        <taxon>Pentapetalae</taxon>
        <taxon>Dilleniales</taxon>
        <taxon>Dilleniaceae</taxon>
        <taxon>Dillenia</taxon>
    </lineage>
</organism>
<feature type="chain" id="PRO_5042915868" evidence="6">
    <location>
        <begin position="26"/>
        <end position="81"/>
    </location>
</feature>
<evidence type="ECO:0000256" key="4">
    <source>
        <dbReference type="ARBA" id="ARBA00022821"/>
    </source>
</evidence>
<comment type="similarity">
    <text evidence="1">Belongs to the DEFL family.</text>
</comment>
<evidence type="ECO:0000313" key="7">
    <source>
        <dbReference type="EMBL" id="KAK6945413.1"/>
    </source>
</evidence>
<name>A0AAN8W302_9MAGN</name>
<keyword evidence="3" id="KW-0295">Fungicide</keyword>
<dbReference type="Pfam" id="PF07333">
    <property type="entry name" value="SLR1-BP"/>
    <property type="match status" value="1"/>
</dbReference>
<evidence type="ECO:0000256" key="1">
    <source>
        <dbReference type="ARBA" id="ARBA00006722"/>
    </source>
</evidence>
<keyword evidence="6" id="KW-0732">Signal</keyword>
<feature type="signal peptide" evidence="6">
    <location>
        <begin position="1"/>
        <end position="25"/>
    </location>
</feature>
<sequence length="81" mass="8771">MATSTFSILVLLVTVVSVIPRGARGRHEIVLDPTSCELAACRQKCLRLFQGTGLCVYDYDKGNYACVCFADSNSNETPAPL</sequence>
<evidence type="ECO:0000256" key="6">
    <source>
        <dbReference type="SAM" id="SignalP"/>
    </source>
</evidence>
<keyword evidence="5" id="KW-1015">Disulfide bond</keyword>
<dbReference type="GO" id="GO:0050832">
    <property type="term" value="P:defense response to fungus"/>
    <property type="evidence" value="ECO:0007669"/>
    <property type="project" value="UniProtKB-KW"/>
</dbReference>
<gene>
    <name evidence="7" type="ORF">RJ641_026515</name>
</gene>
<comment type="caution">
    <text evidence="7">The sequence shown here is derived from an EMBL/GenBank/DDBJ whole genome shotgun (WGS) entry which is preliminary data.</text>
</comment>
<keyword evidence="2" id="KW-0929">Antimicrobial</keyword>
<keyword evidence="8" id="KW-1185">Reference proteome</keyword>
<keyword evidence="4" id="KW-0611">Plant defense</keyword>
<dbReference type="InterPro" id="IPR010851">
    <property type="entry name" value="DEFL"/>
</dbReference>
<reference evidence="7 8" key="1">
    <citation type="submission" date="2023-12" db="EMBL/GenBank/DDBJ databases">
        <title>A high-quality genome assembly for Dillenia turbinata (Dilleniales).</title>
        <authorList>
            <person name="Chanderbali A."/>
        </authorList>
    </citation>
    <scope>NUCLEOTIDE SEQUENCE [LARGE SCALE GENOMIC DNA]</scope>
    <source>
        <strain evidence="7">LSX21</strain>
        <tissue evidence="7">Leaf</tissue>
    </source>
</reference>
<dbReference type="AlphaFoldDB" id="A0AAN8W302"/>
<dbReference type="GO" id="GO:0031640">
    <property type="term" value="P:killing of cells of another organism"/>
    <property type="evidence" value="ECO:0007669"/>
    <property type="project" value="UniProtKB-KW"/>
</dbReference>
<evidence type="ECO:0000256" key="3">
    <source>
        <dbReference type="ARBA" id="ARBA00022577"/>
    </source>
</evidence>
<dbReference type="EMBL" id="JBAMMX010000003">
    <property type="protein sequence ID" value="KAK6945413.1"/>
    <property type="molecule type" value="Genomic_DNA"/>
</dbReference>
<evidence type="ECO:0000313" key="8">
    <source>
        <dbReference type="Proteomes" id="UP001370490"/>
    </source>
</evidence>
<protein>
    <submittedName>
        <fullName evidence="7">Defensin-like protein</fullName>
    </submittedName>
</protein>
<accession>A0AAN8W302</accession>
<dbReference type="Proteomes" id="UP001370490">
    <property type="component" value="Unassembled WGS sequence"/>
</dbReference>